<sequence length="377" mass="40388">MLLYLNVMDERVDSLPEPAETGMPASVAASDSAPGPTRVAAVPQTASRAVSTVVPAVPDPAAPRPAAAIAAAASVTATAAAAVTAADAPPPPVTVRRPVRQTLPIVVSSPHSGRHYPDDLLTRTGLDERTLRSSEDSFVDELFAAAPELGAPLVAATFPRVYVDANREPYELDPAMFSDPLPDYVTTRNARIAAGLGTIARVVSNAVPVYAGKLAFEDAVHRIEGYWRPYHAALTEAIEETRSRFGYCILVDAHSMPSNVHTIGADGRSYPVSDIVLGDCHGTSCSPVLTGRVERLLGHQGYRVRRNSPYAGGYVTRHYGRPDLGIHALQIEVKRGLYMDERRLERTAGLQRLAADMRRAIAGLSTFDPRRPLGDAD</sequence>
<dbReference type="SUPFAM" id="SSF53187">
    <property type="entry name" value="Zn-dependent exopeptidases"/>
    <property type="match status" value="1"/>
</dbReference>
<organism evidence="2 3">
    <name type="scientific">Thalassobaculum litoreum DSM 18839</name>
    <dbReference type="NCBI Taxonomy" id="1123362"/>
    <lineage>
        <taxon>Bacteria</taxon>
        <taxon>Pseudomonadati</taxon>
        <taxon>Pseudomonadota</taxon>
        <taxon>Alphaproteobacteria</taxon>
        <taxon>Rhodospirillales</taxon>
        <taxon>Thalassobaculaceae</taxon>
        <taxon>Thalassobaculum</taxon>
    </lineage>
</organism>
<dbReference type="InterPro" id="IPR007709">
    <property type="entry name" value="N-FG_amidohydro"/>
</dbReference>
<comment type="caution">
    <text evidence="2">The sequence shown here is derived from an EMBL/GenBank/DDBJ whole genome shotgun (WGS) entry which is preliminary data.</text>
</comment>
<gene>
    <name evidence="2" type="ORF">SAMN05660686_02699</name>
</gene>
<keyword evidence="3" id="KW-1185">Reference proteome</keyword>
<dbReference type="Gene3D" id="3.40.630.40">
    <property type="entry name" value="Zn-dependent exopeptidases"/>
    <property type="match status" value="1"/>
</dbReference>
<dbReference type="EMBL" id="FNBW01000007">
    <property type="protein sequence ID" value="SDF88917.1"/>
    <property type="molecule type" value="Genomic_DNA"/>
</dbReference>
<evidence type="ECO:0000256" key="1">
    <source>
        <dbReference type="SAM" id="MobiDB-lite"/>
    </source>
</evidence>
<evidence type="ECO:0000313" key="3">
    <source>
        <dbReference type="Proteomes" id="UP000198615"/>
    </source>
</evidence>
<evidence type="ECO:0000313" key="2">
    <source>
        <dbReference type="EMBL" id="SDF88917.1"/>
    </source>
</evidence>
<dbReference type="GO" id="GO:0016787">
    <property type="term" value="F:hydrolase activity"/>
    <property type="evidence" value="ECO:0007669"/>
    <property type="project" value="UniProtKB-KW"/>
</dbReference>
<name>A0A8G2BKI1_9PROT</name>
<keyword evidence="2" id="KW-0378">Hydrolase</keyword>
<dbReference type="Pfam" id="PF05013">
    <property type="entry name" value="FGase"/>
    <property type="match status" value="1"/>
</dbReference>
<dbReference type="RefSeq" id="WP_281241208.1">
    <property type="nucleotide sequence ID" value="NZ_FNBW01000007.1"/>
</dbReference>
<feature type="region of interest" description="Disordered" evidence="1">
    <location>
        <begin position="15"/>
        <end position="38"/>
    </location>
</feature>
<protein>
    <submittedName>
        <fullName evidence="2">N-formylglutamate amidohydrolase</fullName>
    </submittedName>
</protein>
<reference evidence="2 3" key="1">
    <citation type="submission" date="2016-10" db="EMBL/GenBank/DDBJ databases">
        <authorList>
            <person name="Varghese N."/>
            <person name="Submissions S."/>
        </authorList>
    </citation>
    <scope>NUCLEOTIDE SEQUENCE [LARGE SCALE GENOMIC DNA]</scope>
    <source>
        <strain evidence="2 3">DSM 18839</strain>
    </source>
</reference>
<accession>A0A8G2BKI1</accession>
<proteinExistence type="predicted"/>
<dbReference type="Proteomes" id="UP000198615">
    <property type="component" value="Unassembled WGS sequence"/>
</dbReference>
<dbReference type="AlphaFoldDB" id="A0A8G2BKI1"/>